<evidence type="ECO:0000256" key="4">
    <source>
        <dbReference type="ARBA" id="ARBA00023043"/>
    </source>
</evidence>
<dbReference type="PROSITE" id="PS50297">
    <property type="entry name" value="ANK_REP_REGION"/>
    <property type="match status" value="1"/>
</dbReference>
<dbReference type="Pfam" id="PF12796">
    <property type="entry name" value="Ank_2"/>
    <property type="match status" value="1"/>
</dbReference>
<dbReference type="Gene3D" id="3.30.70.3310">
    <property type="match status" value="1"/>
</dbReference>
<evidence type="ECO:0000256" key="1">
    <source>
        <dbReference type="ARBA" id="ARBA00022692"/>
    </source>
</evidence>
<keyword evidence="7" id="KW-0325">Glycoprotein</keyword>
<feature type="repeat" description="ANK" evidence="9">
    <location>
        <begin position="573"/>
        <end position="605"/>
    </location>
</feature>
<dbReference type="PRINTS" id="PR01983">
    <property type="entry name" value="NOTCH"/>
</dbReference>
<keyword evidence="4 9" id="KW-0040">ANK repeat</keyword>
<evidence type="ECO:0000256" key="5">
    <source>
        <dbReference type="ARBA" id="ARBA00023136"/>
    </source>
</evidence>
<dbReference type="Gene3D" id="1.25.40.20">
    <property type="entry name" value="Ankyrin repeat-containing domain"/>
    <property type="match status" value="1"/>
</dbReference>
<sequence>KEWYFFHLNALTMCHSLPLLLLLFPFISSHPVVIRTNGSTYSLNSGLCEDWSCGQEEARGLCSNYIFSGRSAHYCKCNIPFTGSFCDNTLHLNTTLPDSRYSECPFPLYCASVYGNGECNQECNSIECLYDGYECQVPSVCPKEEYCSDRFSDGKCDKECMQEECEFDGGDCFSSFDTLPGQLFVRLQTTSEQFMPLSHLFLFQLSRFLRATVVLSQDSVGPLLWRWGAEGRGGRIHRGENSSLGIEVALSISLTRCSHDCLDSIDRIIGFIEKAIASKSTPVSSAIIQSVSSSPPSPSPSFPYLRILFLCIGSLLIISILVYVVIEQRRTRKRVLEAPVWFPPELGGIANEVVPVKQSRLFPPSISLIHELAKGVHPIHITSGDDVNVRDERGMTPLLVIIRSERLEDQLRETMKELIKEGAQIDDVDNEGWGALHHSFHKLRSPNFNRWLISLGANPIQVDKKGRSLVHLATEYNDLPNLQMILSTAAVKLINLADDSNRIALSMAVSDCTLPIARCLLTHGADVDSNGDMQLDGDLPQKCPLHHAVECNSKEHVMLLINQGCRMHVLDNRHRTALHYAVQHGDLQMCRILVDAGIQVDARDDEDRTAEDMAAGWGMEKIREYLDSVRGRNEPFRKRRKLKRYSDQGYGSEESQLHSRDETDFVDRPSDTVSSPLPPLILSPRQSFGIPKWGTMAQLPMFTPGPVKPLSWMTTPLANFPSVLTPSHRVLHSTFYTLSSLAPPPLFPSDMHTPT</sequence>
<feature type="non-terminal residue" evidence="14">
    <location>
        <position position="1"/>
    </location>
</feature>
<organism evidence="14 15">
    <name type="scientific">Pristionchus mayeri</name>
    <dbReference type="NCBI Taxonomy" id="1317129"/>
    <lineage>
        <taxon>Eukaryota</taxon>
        <taxon>Metazoa</taxon>
        <taxon>Ecdysozoa</taxon>
        <taxon>Nematoda</taxon>
        <taxon>Chromadorea</taxon>
        <taxon>Rhabditida</taxon>
        <taxon>Rhabditina</taxon>
        <taxon>Diplogasteromorpha</taxon>
        <taxon>Diplogasteroidea</taxon>
        <taxon>Neodiplogasteridae</taxon>
        <taxon>Pristionchus</taxon>
    </lineage>
</organism>
<evidence type="ECO:0000256" key="6">
    <source>
        <dbReference type="ARBA" id="ARBA00023157"/>
    </source>
</evidence>
<feature type="chain" id="PRO_5042888045" description="LNR domain-containing protein" evidence="12">
    <location>
        <begin position="30"/>
        <end position="755"/>
    </location>
</feature>
<dbReference type="Proteomes" id="UP001328107">
    <property type="component" value="Unassembled WGS sequence"/>
</dbReference>
<evidence type="ECO:0000256" key="8">
    <source>
        <dbReference type="ARBA" id="ARBA00046288"/>
    </source>
</evidence>
<evidence type="ECO:0000313" key="15">
    <source>
        <dbReference type="Proteomes" id="UP001328107"/>
    </source>
</evidence>
<feature type="transmembrane region" description="Helical" evidence="11">
    <location>
        <begin position="304"/>
        <end position="326"/>
    </location>
</feature>
<dbReference type="SUPFAM" id="SSF48403">
    <property type="entry name" value="Ankyrin repeat"/>
    <property type="match status" value="1"/>
</dbReference>
<dbReference type="PROSITE" id="PS50088">
    <property type="entry name" value="ANK_REPEAT"/>
    <property type="match status" value="2"/>
</dbReference>
<keyword evidence="2" id="KW-0677">Repeat</keyword>
<dbReference type="PROSITE" id="PS50258">
    <property type="entry name" value="LNR"/>
    <property type="match status" value="1"/>
</dbReference>
<feature type="repeat" description="ANK" evidence="9">
    <location>
        <begin position="393"/>
        <end position="430"/>
    </location>
</feature>
<dbReference type="InterPro" id="IPR002110">
    <property type="entry name" value="Ankyrin_rpt"/>
</dbReference>
<feature type="domain" description="LNR" evidence="13">
    <location>
        <begin position="104"/>
        <end position="145"/>
    </location>
</feature>
<comment type="caution">
    <text evidence="14">The sequence shown here is derived from an EMBL/GenBank/DDBJ whole genome shotgun (WGS) entry which is preliminary data.</text>
</comment>
<dbReference type="PANTHER" id="PTHR24198:SF165">
    <property type="entry name" value="ANKYRIN REPEAT-CONTAINING PROTEIN-RELATED"/>
    <property type="match status" value="1"/>
</dbReference>
<dbReference type="PANTHER" id="PTHR24198">
    <property type="entry name" value="ANKYRIN REPEAT AND PROTEIN KINASE DOMAIN-CONTAINING PROTEIN"/>
    <property type="match status" value="1"/>
</dbReference>
<dbReference type="Pfam" id="PF00066">
    <property type="entry name" value="Notch"/>
    <property type="match status" value="2"/>
</dbReference>
<dbReference type="InterPro" id="IPR000742">
    <property type="entry name" value="EGF"/>
</dbReference>
<name>A0AAN5D9Z2_9BILA</name>
<evidence type="ECO:0000256" key="12">
    <source>
        <dbReference type="SAM" id="SignalP"/>
    </source>
</evidence>
<evidence type="ECO:0000259" key="13">
    <source>
        <dbReference type="PROSITE" id="PS50258"/>
    </source>
</evidence>
<dbReference type="InterPro" id="IPR000800">
    <property type="entry name" value="Notch_dom"/>
</dbReference>
<dbReference type="SUPFAM" id="SSF90193">
    <property type="entry name" value="Notch domain"/>
    <property type="match status" value="2"/>
</dbReference>
<keyword evidence="3 11" id="KW-1133">Transmembrane helix</keyword>
<dbReference type="GO" id="GO:0012505">
    <property type="term" value="C:endomembrane system"/>
    <property type="evidence" value="ECO:0007669"/>
    <property type="project" value="UniProtKB-SubCell"/>
</dbReference>
<dbReference type="InterPro" id="IPR035993">
    <property type="entry name" value="Notch-like_dom_sf"/>
</dbReference>
<evidence type="ECO:0000256" key="11">
    <source>
        <dbReference type="SAM" id="Phobius"/>
    </source>
</evidence>
<evidence type="ECO:0000256" key="10">
    <source>
        <dbReference type="SAM" id="MobiDB-lite"/>
    </source>
</evidence>
<dbReference type="PROSITE" id="PS01186">
    <property type="entry name" value="EGF_2"/>
    <property type="match status" value="1"/>
</dbReference>
<evidence type="ECO:0000256" key="7">
    <source>
        <dbReference type="ARBA" id="ARBA00023180"/>
    </source>
</evidence>
<dbReference type="AlphaFoldDB" id="A0AAN5D9Z2"/>
<keyword evidence="12" id="KW-0732">Signal</keyword>
<reference evidence="15" key="1">
    <citation type="submission" date="2022-10" db="EMBL/GenBank/DDBJ databases">
        <title>Genome assembly of Pristionchus species.</title>
        <authorList>
            <person name="Yoshida K."/>
            <person name="Sommer R.J."/>
        </authorList>
    </citation>
    <scope>NUCLEOTIDE SEQUENCE [LARGE SCALE GENOMIC DNA]</scope>
    <source>
        <strain evidence="15">RS5460</strain>
    </source>
</reference>
<evidence type="ECO:0000256" key="9">
    <source>
        <dbReference type="PROSITE-ProRule" id="PRU00023"/>
    </source>
</evidence>
<keyword evidence="6" id="KW-1015">Disulfide bond</keyword>
<dbReference type="Gene3D" id="4.10.470.20">
    <property type="match status" value="2"/>
</dbReference>
<keyword evidence="5 11" id="KW-0472">Membrane</keyword>
<feature type="region of interest" description="Disordered" evidence="10">
    <location>
        <begin position="640"/>
        <end position="678"/>
    </location>
</feature>
<comment type="subcellular location">
    <subcellularLocation>
        <location evidence="8">Endomembrane system</location>
        <topology evidence="8">Single-pass type I membrane protein</topology>
    </subcellularLocation>
</comment>
<feature type="compositionally biased region" description="Basic and acidic residues" evidence="10">
    <location>
        <begin position="655"/>
        <end position="670"/>
    </location>
</feature>
<feature type="signal peptide" evidence="12">
    <location>
        <begin position="1"/>
        <end position="29"/>
    </location>
</feature>
<evidence type="ECO:0000313" key="14">
    <source>
        <dbReference type="EMBL" id="GMR59613.1"/>
    </source>
</evidence>
<keyword evidence="1 11" id="KW-0812">Transmembrane</keyword>
<dbReference type="SMART" id="SM00248">
    <property type="entry name" value="ANK"/>
    <property type="match status" value="5"/>
</dbReference>
<dbReference type="PROSITE" id="PS00022">
    <property type="entry name" value="EGF_1"/>
    <property type="match status" value="1"/>
</dbReference>
<proteinExistence type="predicted"/>
<gene>
    <name evidence="14" type="ORF">PMAYCL1PPCAC_29808</name>
</gene>
<accession>A0AAN5D9Z2</accession>
<dbReference type="EMBL" id="BTRK01000006">
    <property type="protein sequence ID" value="GMR59613.1"/>
    <property type="molecule type" value="Genomic_DNA"/>
</dbReference>
<protein>
    <recommendedName>
        <fullName evidence="13">LNR domain-containing protein</fullName>
    </recommendedName>
</protein>
<evidence type="ECO:0000256" key="3">
    <source>
        <dbReference type="ARBA" id="ARBA00022989"/>
    </source>
</evidence>
<dbReference type="InterPro" id="IPR036770">
    <property type="entry name" value="Ankyrin_rpt-contain_sf"/>
</dbReference>
<evidence type="ECO:0000256" key="2">
    <source>
        <dbReference type="ARBA" id="ARBA00022737"/>
    </source>
</evidence>
<dbReference type="SMART" id="SM00004">
    <property type="entry name" value="NL"/>
    <property type="match status" value="2"/>
</dbReference>
<keyword evidence="15" id="KW-1185">Reference proteome</keyword>